<reference evidence="2 3" key="1">
    <citation type="journal article" date="2014" name="Genome Announc.">
        <title>Draft genome sequences of six enterohepatic helicobacter species isolated from humans and one from rhesus macaques.</title>
        <authorList>
            <person name="Shen Z."/>
            <person name="Sheh A."/>
            <person name="Young S.K."/>
            <person name="Abouelliel A."/>
            <person name="Ward D.V."/>
            <person name="Earl A.M."/>
            <person name="Fox J.G."/>
        </authorList>
    </citation>
    <scope>NUCLEOTIDE SEQUENCE [LARGE SCALE GENOMIC DNA]</scope>
    <source>
        <strain evidence="2 3">MIT 99-5501</strain>
    </source>
</reference>
<dbReference type="Proteomes" id="UP000018731">
    <property type="component" value="Unassembled WGS sequence"/>
</dbReference>
<feature type="compositionally biased region" description="Basic and acidic residues" evidence="1">
    <location>
        <begin position="368"/>
        <end position="383"/>
    </location>
</feature>
<accession>V8CDB5</accession>
<gene>
    <name evidence="2" type="ORF">HMPREF2086_00325</name>
</gene>
<evidence type="ECO:0000313" key="3">
    <source>
        <dbReference type="Proteomes" id="UP000018731"/>
    </source>
</evidence>
<comment type="caution">
    <text evidence="2">The sequence shown here is derived from an EMBL/GenBank/DDBJ whole genome shotgun (WGS) entry which is preliminary data.</text>
</comment>
<feature type="region of interest" description="Disordered" evidence="1">
    <location>
        <begin position="190"/>
        <end position="353"/>
    </location>
</feature>
<feature type="compositionally biased region" description="Polar residues" evidence="1">
    <location>
        <begin position="194"/>
        <end position="203"/>
    </location>
</feature>
<dbReference type="STRING" id="1357400.HMPREF2086_00325"/>
<feature type="compositionally biased region" description="Basic and acidic residues" evidence="1">
    <location>
        <begin position="300"/>
        <end position="353"/>
    </location>
</feature>
<dbReference type="OrthoDB" id="5330052at2"/>
<sequence>MPQTRHKSIDEKLESSEVESLGIDEQLEINISGRKFSISLKGFEPNAIVEIKELLETQSVDLLDLMRAYLNSVHSRCELESQVAHITQKIVQKLPQVFITKDFDEAQDGQADDEVDSELDEEDLAQYSELDEDLAEGFGDDFGGFGEEFGHSGEVYGAFGEFNMLGGLGIHSKSEIEPSEEELDEIIAQKEQESQNQKVQNQEAQDKEYEIAEANESTKAVETIEATKKEQKDEQVKQANNYTQAQQAQKERTDKKPNYETTQNKDSLENQPQNQSQENHSQSLTNQAPQAPKTPQAKFDQARFDFADFSKPNRDKKEAQNLDIESKASDSKAHSKEGLEVASKADIHTDLVDSKADLEVDLEAKSKVESKENFSEGNKESELSHAGQAHSTFANRGNNSFDFMSDSPSLEPKPKSTLSRITKFFKNP</sequence>
<evidence type="ECO:0000256" key="1">
    <source>
        <dbReference type="SAM" id="MobiDB-lite"/>
    </source>
</evidence>
<feature type="compositionally biased region" description="Low complexity" evidence="1">
    <location>
        <begin position="238"/>
        <end position="248"/>
    </location>
</feature>
<name>V8CDB5_9HELI</name>
<feature type="compositionally biased region" description="Polar residues" evidence="1">
    <location>
        <begin position="259"/>
        <end position="289"/>
    </location>
</feature>
<feature type="region of interest" description="Disordered" evidence="1">
    <location>
        <begin position="368"/>
        <end position="428"/>
    </location>
</feature>
<dbReference type="RefSeq" id="WP_023926992.1">
    <property type="nucleotide sequence ID" value="NZ_KI669454.1"/>
</dbReference>
<feature type="compositionally biased region" description="Polar residues" evidence="1">
    <location>
        <begin position="389"/>
        <end position="408"/>
    </location>
</feature>
<proteinExistence type="predicted"/>
<dbReference type="PATRIC" id="fig|1357400.3.peg.444"/>
<dbReference type="AlphaFoldDB" id="V8CDB5"/>
<organism evidence="2 3">
    <name type="scientific">Helicobacter macacae MIT 99-5501</name>
    <dbReference type="NCBI Taxonomy" id="1357400"/>
    <lineage>
        <taxon>Bacteria</taxon>
        <taxon>Pseudomonadati</taxon>
        <taxon>Campylobacterota</taxon>
        <taxon>Epsilonproteobacteria</taxon>
        <taxon>Campylobacterales</taxon>
        <taxon>Helicobacteraceae</taxon>
        <taxon>Helicobacter</taxon>
    </lineage>
</organism>
<evidence type="ECO:0000313" key="2">
    <source>
        <dbReference type="EMBL" id="ETD24990.1"/>
    </source>
</evidence>
<dbReference type="HOGENOM" id="CLU_640570_0_0_7"/>
<dbReference type="EMBL" id="AZJI01000001">
    <property type="protein sequence ID" value="ETD24990.1"/>
    <property type="molecule type" value="Genomic_DNA"/>
</dbReference>
<protein>
    <submittedName>
        <fullName evidence="2">Uncharacterized protein</fullName>
    </submittedName>
</protein>
<keyword evidence="3" id="KW-1185">Reference proteome</keyword>
<feature type="compositionally biased region" description="Basic and acidic residues" evidence="1">
    <location>
        <begin position="249"/>
        <end position="258"/>
    </location>
</feature>
<feature type="compositionally biased region" description="Basic and acidic residues" evidence="1">
    <location>
        <begin position="225"/>
        <end position="236"/>
    </location>
</feature>